<feature type="compositionally biased region" description="Basic and acidic residues" evidence="1">
    <location>
        <begin position="76"/>
        <end position="87"/>
    </location>
</feature>
<reference evidence="3 4" key="1">
    <citation type="journal article" date="2019" name="Appl. Environ. Microbiol.">
        <title>Dissecting the evolutionary development of the Bifidobacterium animalis species through comparative genomics analyses.</title>
        <authorList>
            <person name="Lugli G.A."/>
            <person name="Mancino W."/>
            <person name="Milani C."/>
            <person name="Duranti S."/>
            <person name="Mancabelli L."/>
            <person name="Napoli S."/>
            <person name="Mangifesta M."/>
            <person name="Viappiani A."/>
            <person name="Anzalone R."/>
            <person name="Longhi G."/>
            <person name="van Sinderen D."/>
            <person name="Ventura M."/>
            <person name="Turroni F."/>
        </authorList>
    </citation>
    <scope>NUCLEOTIDE SEQUENCE [LARGE SCALE GENOMIC DNA]</scope>
    <source>
        <strain evidence="3 4">2011B</strain>
    </source>
</reference>
<dbReference type="EMBL" id="RSCO01000013">
    <property type="protein sequence ID" value="RYM96112.1"/>
    <property type="molecule type" value="Genomic_DNA"/>
</dbReference>
<evidence type="ECO:0000313" key="3">
    <source>
        <dbReference type="EMBL" id="RYM96112.1"/>
    </source>
</evidence>
<dbReference type="Proteomes" id="UP000293613">
    <property type="component" value="Unassembled WGS sequence"/>
</dbReference>
<feature type="domain" description="HNH nuclease" evidence="2">
    <location>
        <begin position="21"/>
        <end position="73"/>
    </location>
</feature>
<protein>
    <recommendedName>
        <fullName evidence="2">HNH nuclease domain-containing protein</fullName>
    </recommendedName>
</protein>
<dbReference type="Gene3D" id="1.10.30.50">
    <property type="match status" value="1"/>
</dbReference>
<dbReference type="RefSeq" id="WP_238608864.1">
    <property type="nucleotide sequence ID" value="NZ_RSCO01000013.1"/>
</dbReference>
<organism evidence="3 4">
    <name type="scientific">Bifidobacterium animalis subsp. lactis</name>
    <name type="common">Bifidobacterium lactis</name>
    <dbReference type="NCBI Taxonomy" id="302911"/>
    <lineage>
        <taxon>Bacteria</taxon>
        <taxon>Bacillati</taxon>
        <taxon>Actinomycetota</taxon>
        <taxon>Actinomycetes</taxon>
        <taxon>Bifidobacteriales</taxon>
        <taxon>Bifidobacteriaceae</taxon>
        <taxon>Bifidobacterium</taxon>
    </lineage>
</organism>
<evidence type="ECO:0000256" key="1">
    <source>
        <dbReference type="SAM" id="MobiDB-lite"/>
    </source>
</evidence>
<comment type="caution">
    <text evidence="3">The sequence shown here is derived from an EMBL/GenBank/DDBJ whole genome shotgun (WGS) entry which is preliminary data.</text>
</comment>
<evidence type="ECO:0000313" key="4">
    <source>
        <dbReference type="Proteomes" id="UP000293613"/>
    </source>
</evidence>
<evidence type="ECO:0000259" key="2">
    <source>
        <dbReference type="SMART" id="SM00507"/>
    </source>
</evidence>
<dbReference type="CDD" id="cd00085">
    <property type="entry name" value="HNHc"/>
    <property type="match status" value="1"/>
</dbReference>
<gene>
    <name evidence="3" type="ORF">PG2011B_0309</name>
</gene>
<sequence>MSWYTSDRRDRLPMAHGRWARLRAIVRERAHDRCQASVHSPLCDGHGTDCDHIVPGDDDSLDNLQWLNHNCHKLKTQREASARNRRDARLRKHPKESNPGSL</sequence>
<dbReference type="InterPro" id="IPR003615">
    <property type="entry name" value="HNH_nuc"/>
</dbReference>
<name>A0A8B3RJW7_BIFAN</name>
<feature type="region of interest" description="Disordered" evidence="1">
    <location>
        <begin position="76"/>
        <end position="102"/>
    </location>
</feature>
<dbReference type="AlphaFoldDB" id="A0A8B3RJW7"/>
<dbReference type="SMART" id="SM00507">
    <property type="entry name" value="HNHc"/>
    <property type="match status" value="1"/>
</dbReference>
<proteinExistence type="predicted"/>
<accession>A0A8B3RJW7</accession>